<comment type="caution">
    <text evidence="9">The sequence shown here is derived from an EMBL/GenBank/DDBJ whole genome shotgun (WGS) entry which is preliminary data.</text>
</comment>
<dbReference type="SUPFAM" id="SSF161098">
    <property type="entry name" value="MetI-like"/>
    <property type="match status" value="1"/>
</dbReference>
<feature type="transmembrane region" description="Helical" evidence="7">
    <location>
        <begin position="98"/>
        <end position="119"/>
    </location>
</feature>
<keyword evidence="6 7" id="KW-0472">Membrane</keyword>
<evidence type="ECO:0000256" key="6">
    <source>
        <dbReference type="ARBA" id="ARBA00023136"/>
    </source>
</evidence>
<feature type="domain" description="ABC transmembrane type-1" evidence="8">
    <location>
        <begin position="105"/>
        <end position="272"/>
    </location>
</feature>
<name>A0ABS2N3I5_9BACI</name>
<dbReference type="Proteomes" id="UP001296943">
    <property type="component" value="Unassembled WGS sequence"/>
</dbReference>
<feature type="transmembrane region" description="Helical" evidence="7">
    <location>
        <begin position="126"/>
        <end position="145"/>
    </location>
</feature>
<dbReference type="EMBL" id="JAFBDR010000020">
    <property type="protein sequence ID" value="MBM7572695.1"/>
    <property type="molecule type" value="Genomic_DNA"/>
</dbReference>
<evidence type="ECO:0000256" key="2">
    <source>
        <dbReference type="ARBA" id="ARBA00022448"/>
    </source>
</evidence>
<feature type="transmembrane region" description="Helical" evidence="7">
    <location>
        <begin position="40"/>
        <end position="63"/>
    </location>
</feature>
<evidence type="ECO:0000256" key="4">
    <source>
        <dbReference type="ARBA" id="ARBA00022692"/>
    </source>
</evidence>
<dbReference type="RefSeq" id="WP_204501284.1">
    <property type="nucleotide sequence ID" value="NZ_JAFBDR010000020.1"/>
</dbReference>
<evidence type="ECO:0000256" key="5">
    <source>
        <dbReference type="ARBA" id="ARBA00022989"/>
    </source>
</evidence>
<evidence type="ECO:0000256" key="3">
    <source>
        <dbReference type="ARBA" id="ARBA00022475"/>
    </source>
</evidence>
<dbReference type="Pfam" id="PF00528">
    <property type="entry name" value="BPD_transp_1"/>
    <property type="match status" value="1"/>
</dbReference>
<dbReference type="Gene3D" id="1.10.3720.10">
    <property type="entry name" value="MetI-like"/>
    <property type="match status" value="1"/>
</dbReference>
<dbReference type="CDD" id="cd06261">
    <property type="entry name" value="TM_PBP2"/>
    <property type="match status" value="1"/>
</dbReference>
<dbReference type="InterPro" id="IPR000515">
    <property type="entry name" value="MetI-like"/>
</dbReference>
<evidence type="ECO:0000313" key="9">
    <source>
        <dbReference type="EMBL" id="MBM7572695.1"/>
    </source>
</evidence>
<dbReference type="PANTHER" id="PTHR30151:SF20">
    <property type="entry name" value="ABC TRANSPORTER PERMEASE PROTEIN HI_0355-RELATED"/>
    <property type="match status" value="1"/>
</dbReference>
<keyword evidence="10" id="KW-1185">Reference proteome</keyword>
<keyword evidence="2" id="KW-0813">Transport</keyword>
<dbReference type="PANTHER" id="PTHR30151">
    <property type="entry name" value="ALKANE SULFONATE ABC TRANSPORTER-RELATED, MEMBRANE SUBUNIT"/>
    <property type="match status" value="1"/>
</dbReference>
<evidence type="ECO:0000259" key="8">
    <source>
        <dbReference type="Pfam" id="PF00528"/>
    </source>
</evidence>
<feature type="transmembrane region" description="Helical" evidence="7">
    <location>
        <begin position="252"/>
        <end position="271"/>
    </location>
</feature>
<keyword evidence="3" id="KW-1003">Cell membrane</keyword>
<keyword evidence="4 7" id="KW-0812">Transmembrane</keyword>
<feature type="transmembrane region" description="Helical" evidence="7">
    <location>
        <begin position="209"/>
        <end position="232"/>
    </location>
</feature>
<protein>
    <submittedName>
        <fullName evidence="9">NitT/TauT family transport system permease protein</fullName>
    </submittedName>
</protein>
<sequence>MKPTSVNSIESKQTVEAESKLKKITTYNWIFKDYLFKKSVIFPVVFGIVFLFFWEIKVFHMIFNLELYQLPTPITIVQSMIENWLTLMFYSAYTGTEILGGFILGSLLGWIIAMLASLFPSIGKGGVTVIASLNAIPIVALSPIMNNWFGDGIGSRIAIVTISTMAAMVVNAYKGFQSIDGNYLDLMYSYASRKSQIFMLLRFKHSLPYIFAALRINVSASIIAALVGEFFISSKGLGFLLSDQIQIGNMPLAWSCIVIASLMGILFYNAVEVTERLCIPWKNS</sequence>
<gene>
    <name evidence="9" type="ORF">JOC48_003226</name>
</gene>
<comment type="subcellular location">
    <subcellularLocation>
        <location evidence="1">Cell membrane</location>
        <topology evidence="1">Multi-pass membrane protein</topology>
    </subcellularLocation>
</comment>
<evidence type="ECO:0000256" key="7">
    <source>
        <dbReference type="SAM" id="Phobius"/>
    </source>
</evidence>
<feature type="transmembrane region" description="Helical" evidence="7">
    <location>
        <begin position="157"/>
        <end position="176"/>
    </location>
</feature>
<evidence type="ECO:0000256" key="1">
    <source>
        <dbReference type="ARBA" id="ARBA00004651"/>
    </source>
</evidence>
<evidence type="ECO:0000313" key="10">
    <source>
        <dbReference type="Proteomes" id="UP001296943"/>
    </source>
</evidence>
<organism evidence="9 10">
    <name type="scientific">Aquibacillus albus</name>
    <dbReference type="NCBI Taxonomy" id="1168171"/>
    <lineage>
        <taxon>Bacteria</taxon>
        <taxon>Bacillati</taxon>
        <taxon>Bacillota</taxon>
        <taxon>Bacilli</taxon>
        <taxon>Bacillales</taxon>
        <taxon>Bacillaceae</taxon>
        <taxon>Aquibacillus</taxon>
    </lineage>
</organism>
<accession>A0ABS2N3I5</accession>
<dbReference type="InterPro" id="IPR035906">
    <property type="entry name" value="MetI-like_sf"/>
</dbReference>
<reference evidence="9 10" key="1">
    <citation type="submission" date="2021-01" db="EMBL/GenBank/DDBJ databases">
        <title>Genomic Encyclopedia of Type Strains, Phase IV (KMG-IV): sequencing the most valuable type-strain genomes for metagenomic binning, comparative biology and taxonomic classification.</title>
        <authorList>
            <person name="Goeker M."/>
        </authorList>
    </citation>
    <scope>NUCLEOTIDE SEQUENCE [LARGE SCALE GENOMIC DNA]</scope>
    <source>
        <strain evidence="9 10">DSM 23711</strain>
    </source>
</reference>
<proteinExistence type="predicted"/>
<keyword evidence="5 7" id="KW-1133">Transmembrane helix</keyword>